<name>A0A164H1X0_9NOCA</name>
<dbReference type="Proteomes" id="UP000076512">
    <property type="component" value="Unassembled WGS sequence"/>
</dbReference>
<dbReference type="RefSeq" id="WP_067579468.1">
    <property type="nucleotide sequence ID" value="NZ_JABMCZ010000002.1"/>
</dbReference>
<proteinExistence type="predicted"/>
<reference evidence="1 2" key="1">
    <citation type="submission" date="2016-04" db="EMBL/GenBank/DDBJ databases">
        <authorList>
            <person name="Evans L.H."/>
            <person name="Alamgir A."/>
            <person name="Owens N."/>
            <person name="Weber N.D."/>
            <person name="Virtaneva K."/>
            <person name="Barbian K."/>
            <person name="Babar A."/>
            <person name="Rosenke K."/>
        </authorList>
    </citation>
    <scope>NUCLEOTIDE SEQUENCE [LARGE SCALE GENOMIC DNA]</scope>
    <source>
        <strain evidence="1 2">IFM 0406</strain>
    </source>
</reference>
<keyword evidence="2" id="KW-1185">Reference proteome</keyword>
<evidence type="ECO:0000313" key="1">
    <source>
        <dbReference type="EMBL" id="KZM68132.1"/>
    </source>
</evidence>
<sequence>MPQTLPLTFAFGVMLGVMRGPAQDVHGDTNRAPSHMIGPAAMAWQSGQATHGTAGPRDLRNETIFDITAPPGSDVRKADRLLVPPGVLTVAGSVLLHVLAEPECPTNAFTGWQPFTRIHAVFYS</sequence>
<organism evidence="1 2">
    <name type="scientific">Nocardia terpenica</name>
    <dbReference type="NCBI Taxonomy" id="455432"/>
    <lineage>
        <taxon>Bacteria</taxon>
        <taxon>Bacillati</taxon>
        <taxon>Actinomycetota</taxon>
        <taxon>Actinomycetes</taxon>
        <taxon>Mycobacteriales</taxon>
        <taxon>Nocardiaceae</taxon>
        <taxon>Nocardia</taxon>
    </lineage>
</organism>
<comment type="caution">
    <text evidence="1">The sequence shown here is derived from an EMBL/GenBank/DDBJ whole genome shotgun (WGS) entry which is preliminary data.</text>
</comment>
<dbReference type="STRING" id="455432.AWN90_09325"/>
<gene>
    <name evidence="1" type="ORF">AWN90_09325</name>
</gene>
<dbReference type="EMBL" id="LWGR01000021">
    <property type="protein sequence ID" value="KZM68132.1"/>
    <property type="molecule type" value="Genomic_DNA"/>
</dbReference>
<accession>A0A164H1X0</accession>
<dbReference type="OrthoDB" id="4555285at2"/>
<protein>
    <submittedName>
        <fullName evidence="1">Uncharacterized protein</fullName>
    </submittedName>
</protein>
<dbReference type="AlphaFoldDB" id="A0A164H1X0"/>
<evidence type="ECO:0000313" key="2">
    <source>
        <dbReference type="Proteomes" id="UP000076512"/>
    </source>
</evidence>